<feature type="transmembrane region" description="Helical" evidence="6">
    <location>
        <begin position="313"/>
        <end position="332"/>
    </location>
</feature>
<evidence type="ECO:0000256" key="3">
    <source>
        <dbReference type="ARBA" id="ARBA00022692"/>
    </source>
</evidence>
<dbReference type="EMBL" id="CP033133">
    <property type="protein sequence ID" value="AYO54778.1"/>
    <property type="molecule type" value="Genomic_DNA"/>
</dbReference>
<dbReference type="Pfam" id="PF02653">
    <property type="entry name" value="BPD_transp_2"/>
    <property type="match status" value="1"/>
</dbReference>
<reference evidence="7 8" key="1">
    <citation type="submission" date="2018-10" db="EMBL/GenBank/DDBJ databases">
        <title>The complete genome of Acinetobacter wuhouensis strain WCHAW010062.</title>
        <authorList>
            <person name="Hu Y."/>
            <person name="Long H."/>
            <person name="Feng Y."/>
            <person name="Zong Z."/>
        </authorList>
    </citation>
    <scope>NUCLEOTIDE SEQUENCE [LARGE SCALE GENOMIC DNA]</scope>
    <source>
        <strain evidence="7 8">WCHAW010062</strain>
    </source>
</reference>
<evidence type="ECO:0000256" key="1">
    <source>
        <dbReference type="ARBA" id="ARBA00004429"/>
    </source>
</evidence>
<evidence type="ECO:0000313" key="7">
    <source>
        <dbReference type="EMBL" id="AYO54778.1"/>
    </source>
</evidence>
<evidence type="ECO:0000256" key="2">
    <source>
        <dbReference type="ARBA" id="ARBA00022475"/>
    </source>
</evidence>
<feature type="transmembrane region" description="Helical" evidence="6">
    <location>
        <begin position="180"/>
        <end position="201"/>
    </location>
</feature>
<dbReference type="AlphaFoldDB" id="A0A3G2T3J7"/>
<evidence type="ECO:0000256" key="4">
    <source>
        <dbReference type="ARBA" id="ARBA00022989"/>
    </source>
</evidence>
<dbReference type="InterPro" id="IPR001851">
    <property type="entry name" value="ABC_transp_permease"/>
</dbReference>
<proteinExistence type="predicted"/>
<feature type="transmembrane region" description="Helical" evidence="6">
    <location>
        <begin position="288"/>
        <end position="307"/>
    </location>
</feature>
<feature type="transmembrane region" description="Helical" evidence="6">
    <location>
        <begin position="263"/>
        <end position="281"/>
    </location>
</feature>
<keyword evidence="4 6" id="KW-1133">Transmembrane helix</keyword>
<evidence type="ECO:0000256" key="5">
    <source>
        <dbReference type="ARBA" id="ARBA00023136"/>
    </source>
</evidence>
<dbReference type="CDD" id="cd06581">
    <property type="entry name" value="TM_PBP1_LivM_like"/>
    <property type="match status" value="1"/>
</dbReference>
<feature type="transmembrane region" description="Helical" evidence="6">
    <location>
        <begin position="50"/>
        <end position="70"/>
    </location>
</feature>
<dbReference type="GO" id="GO:0015658">
    <property type="term" value="F:branched-chain amino acid transmembrane transporter activity"/>
    <property type="evidence" value="ECO:0007669"/>
    <property type="project" value="InterPro"/>
</dbReference>
<dbReference type="GO" id="GO:0005886">
    <property type="term" value="C:plasma membrane"/>
    <property type="evidence" value="ECO:0007669"/>
    <property type="project" value="UniProtKB-SubCell"/>
</dbReference>
<keyword evidence="5 6" id="KW-0472">Membrane</keyword>
<protein>
    <submittedName>
        <fullName evidence="7">Branched-chain amino acid ABC transporter permease</fullName>
    </submittedName>
</protein>
<dbReference type="Proteomes" id="UP000279962">
    <property type="component" value="Chromosome"/>
</dbReference>
<comment type="subcellular location">
    <subcellularLocation>
        <location evidence="1">Cell inner membrane</location>
        <topology evidence="1">Multi-pass membrane protein</topology>
    </subcellularLocation>
</comment>
<feature type="transmembrane region" description="Helical" evidence="6">
    <location>
        <begin position="28"/>
        <end position="44"/>
    </location>
</feature>
<name>A0A3G2T3J7_9GAMM</name>
<sequence>MFIFDQARQFPQRYQDEKRLFKIKEHRIIFAFLLAILFLFVPFVGSDYVFNAILVPFLVLALAGLGLNILTGYAGQLSLGSAAFMAVGAFATYNLELRIPHLPLLLSIFLGGFISAIFGVIVGLPSLRIKGFYLIVSTLAAQFFVPWLFTQYGWFTNHNASGVITAPPLHIFGISLDSAVGHYLLTLSIVVVLTVLARNFLNSQFGREFRAVRDMETAAVSLGINVGKTKLLAFAISSFYLGVAGALWAFAYLGTIEANGLDLTRSFQILFIIIIGGLGSLAGSFIGAAFIVLLPILLSVSASLIFGQAIDQALLQNLQKIIFGVLIIFFLIKEPEGLIRLFSNFAQRLRKWPLRY</sequence>
<dbReference type="PANTHER" id="PTHR30482">
    <property type="entry name" value="HIGH-AFFINITY BRANCHED-CHAIN AMINO ACID TRANSPORT SYSTEM PERMEASE"/>
    <property type="match status" value="1"/>
</dbReference>
<feature type="transmembrane region" description="Helical" evidence="6">
    <location>
        <begin position="231"/>
        <end position="251"/>
    </location>
</feature>
<gene>
    <name evidence="7" type="ORF">CDG68_14460</name>
</gene>
<accession>A0A3G2T3J7</accession>
<dbReference type="RefSeq" id="WP_087551977.1">
    <property type="nucleotide sequence ID" value="NZ_CP033133.1"/>
</dbReference>
<keyword evidence="2" id="KW-1003">Cell membrane</keyword>
<evidence type="ECO:0000313" key="8">
    <source>
        <dbReference type="Proteomes" id="UP000279962"/>
    </source>
</evidence>
<feature type="transmembrane region" description="Helical" evidence="6">
    <location>
        <begin position="101"/>
        <end position="124"/>
    </location>
</feature>
<dbReference type="InterPro" id="IPR043428">
    <property type="entry name" value="LivM-like"/>
</dbReference>
<keyword evidence="3 6" id="KW-0812">Transmembrane</keyword>
<evidence type="ECO:0000256" key="6">
    <source>
        <dbReference type="SAM" id="Phobius"/>
    </source>
</evidence>
<feature type="transmembrane region" description="Helical" evidence="6">
    <location>
        <begin position="77"/>
        <end position="95"/>
    </location>
</feature>
<dbReference type="PANTHER" id="PTHR30482:SF5">
    <property type="entry name" value="ABC TRANSPORTER PERMEASE PROTEIN"/>
    <property type="match status" value="1"/>
</dbReference>
<feature type="transmembrane region" description="Helical" evidence="6">
    <location>
        <begin position="131"/>
        <end position="149"/>
    </location>
</feature>
<organism evidence="7 8">
    <name type="scientific">Acinetobacter wuhouensis</name>
    <dbReference type="NCBI Taxonomy" id="1879050"/>
    <lineage>
        <taxon>Bacteria</taxon>
        <taxon>Pseudomonadati</taxon>
        <taxon>Pseudomonadota</taxon>
        <taxon>Gammaproteobacteria</taxon>
        <taxon>Moraxellales</taxon>
        <taxon>Moraxellaceae</taxon>
        <taxon>Acinetobacter</taxon>
    </lineage>
</organism>